<dbReference type="Gene3D" id="3.40.50.11190">
    <property type="match status" value="1"/>
</dbReference>
<sequence>MRIDIFCESGEGYGLGHFYRSLKLIAIFVKLTKLPYIHAITLHNRGDYTPPSLNTLLDSTLSHIELECKNYEWLSTQPEMLELAIVDSYEAQEWFYHRLIQHSKALICLDDTLRDVYPKDCYILNPTPDSKSYFKGYSHLWCGEEYMILPQHIESKPLESAQDSKPTAHNQNKQIFVNFGGVDLSNLSQRFIDLLADLLMSVPVGQCHFHLVLGGGYPHKIAIPKPLENFISMYHNLTPSEFLHLALTCDYALSAGGGSMLELLRLKIPSVILQTAQNQAFHIEQWQKKGVIYHAKDLPSALETLFSWQENPPKILKQNLQNLNLGSKLESALLSLIQNLATPHSTAQNETAKIQALPFPKLNPTQSQAILQMRNHPDIAKWMYATFISPESHTAFLANLANDNTKRYWLLQENDEYIGVGSLTRINLTHRHAFIGIYKNVDSSISRKGAKILKFLESYAFNELGLHTLHLEVLQHNTQAIAFYEKMGYTKEGILHDFIREIKDSQSIYHNVILMYKERV</sequence>
<dbReference type="PANTHER" id="PTHR43415:SF3">
    <property type="entry name" value="GNAT-FAMILY ACETYLTRANSFERASE"/>
    <property type="match status" value="1"/>
</dbReference>
<reference evidence="2" key="3">
    <citation type="submission" date="2012-07" db="EMBL/GenBank/DDBJ databases">
        <authorList>
            <person name="Akiyama T."/>
            <person name="Takeshita N."/>
            <person name="Ohmagari N."/>
            <person name="Kirikae T."/>
        </authorList>
    </citation>
    <scope>NUCLEOTIDE SEQUENCE</scope>
    <source>
        <strain evidence="2">ATCC BAA-847</strain>
    </source>
</reference>
<dbReference type="InterPro" id="IPR000182">
    <property type="entry name" value="GNAT_dom"/>
</dbReference>
<dbReference type="SUPFAM" id="SSF55729">
    <property type="entry name" value="Acyl-CoA N-acyltransferases (Nat)"/>
    <property type="match status" value="1"/>
</dbReference>
<dbReference type="PANTHER" id="PTHR43415">
    <property type="entry name" value="SPERMIDINE N(1)-ACETYLTRANSFERASE"/>
    <property type="match status" value="1"/>
</dbReference>
<reference evidence="4" key="4">
    <citation type="journal article" date="2014" name="Genome Announc.">
        <title>Draft genome sequences of six enterohepatic helicobacter species isolated from humans and one from rhesus macaques.</title>
        <authorList>
            <person name="Shen Z."/>
            <person name="Sheh A."/>
            <person name="Young S.K."/>
            <person name="Abouelliel A."/>
            <person name="Ward D.V."/>
            <person name="Earl A.M."/>
            <person name="Fox J.G."/>
        </authorList>
    </citation>
    <scope>NUCLEOTIDE SEQUENCE [LARGE SCALE GENOMIC DNA]</scope>
    <source>
        <strain evidence="4">CCUG 18818</strain>
    </source>
</reference>
<dbReference type="NCBIfam" id="TIGR03585">
    <property type="entry name" value="PseH"/>
    <property type="match status" value="1"/>
</dbReference>
<dbReference type="EMBL" id="AP012492">
    <property type="protein sequence ID" value="BAM33284.1"/>
    <property type="molecule type" value="Genomic_DNA"/>
</dbReference>
<feature type="domain" description="N-acetyltransferase" evidence="1">
    <location>
        <begin position="357"/>
        <end position="520"/>
    </location>
</feature>
<organism evidence="2 5">
    <name type="scientific">Helicobacter cinaedi CCUG 18818 = ATCC BAA-847</name>
    <dbReference type="NCBI Taxonomy" id="537971"/>
    <lineage>
        <taxon>Bacteria</taxon>
        <taxon>Pseudomonadati</taxon>
        <taxon>Campylobacterota</taxon>
        <taxon>Epsilonproteobacteria</taxon>
        <taxon>Campylobacterales</taxon>
        <taxon>Helicobacteraceae</taxon>
        <taxon>Helicobacter</taxon>
    </lineage>
</organism>
<evidence type="ECO:0000313" key="5">
    <source>
        <dbReference type="Proteomes" id="UP000006036"/>
    </source>
</evidence>
<dbReference type="PROSITE" id="PS51186">
    <property type="entry name" value="GNAT"/>
    <property type="match status" value="1"/>
</dbReference>
<dbReference type="Proteomes" id="UP000005755">
    <property type="component" value="Unassembled WGS sequence"/>
</dbReference>
<reference evidence="3" key="1">
    <citation type="submission" date="2008-08" db="EMBL/GenBank/DDBJ databases">
        <title>Annotation of Helicobacter cinaedi strain CCUG 18818.</title>
        <authorList>
            <consortium name="The Broad Institute Genome Sequencing Platform"/>
            <person name="Fox J.G."/>
            <person name="Shen Z."/>
            <person name="Charoenlap N."/>
            <person name="Schauer D.B."/>
            <person name="Ward D."/>
            <person name="Mehta T."/>
            <person name="Young S."/>
            <person name="Jaffe D."/>
            <person name="Gnerre S."/>
            <person name="Berlin A."/>
            <person name="Heiman D."/>
            <person name="Hepburn T."/>
            <person name="Shea T."/>
            <person name="Sykes S."/>
            <person name="Alvarado L."/>
            <person name="Kodira C."/>
            <person name="Borodovsky M."/>
            <person name="Lander E."/>
            <person name="Galagan J."/>
            <person name="Nusbaum C."/>
            <person name="Birren B."/>
        </authorList>
    </citation>
    <scope>NUCLEOTIDE SEQUENCE</scope>
    <source>
        <strain evidence="3">CCUG 18818</strain>
    </source>
</reference>
<dbReference type="AlphaFoldDB" id="A0AAI8QHZ3"/>
<evidence type="ECO:0000313" key="3">
    <source>
        <dbReference type="EMBL" id="EFR45924.1"/>
    </source>
</evidence>
<reference evidence="2 5" key="2">
    <citation type="journal article" date="2012" name="J. Bacteriol.">
        <title>Complete Genome Sequence of Helicobacter cinaedi Type Strain ATCC BAA-847.</title>
        <authorList>
            <person name="Miyoshi-Akiyama T."/>
            <person name="Takeshita N."/>
            <person name="Ohmagari N."/>
            <person name="Kirikae T."/>
        </authorList>
    </citation>
    <scope>NUCLEOTIDE SEQUENCE [LARGE SCALE GENOMIC DNA]</scope>
    <source>
        <strain evidence="2 5">ATCC BAA-847</strain>
    </source>
</reference>
<gene>
    <name evidence="3" type="primary">pseH</name>
    <name evidence="2" type="ORF">HCBAA847_2067</name>
    <name evidence="3" type="ORF">HCCG_00470</name>
</gene>
<dbReference type="Gene3D" id="3.40.50.2000">
    <property type="entry name" value="Glycogen Phosphorylase B"/>
    <property type="match status" value="1"/>
</dbReference>
<evidence type="ECO:0000313" key="4">
    <source>
        <dbReference type="Proteomes" id="UP000005755"/>
    </source>
</evidence>
<dbReference type="GeneID" id="66540210"/>
<dbReference type="RefSeq" id="WP_002955753.1">
    <property type="nucleotide sequence ID" value="NC_020555.1"/>
</dbReference>
<dbReference type="Pfam" id="PF13420">
    <property type="entry name" value="Acetyltransf_4"/>
    <property type="match status" value="1"/>
</dbReference>
<dbReference type="InterPro" id="IPR020036">
    <property type="entry name" value="PseH"/>
</dbReference>
<proteinExistence type="predicted"/>
<dbReference type="EMBL" id="DS990391">
    <property type="protein sequence ID" value="EFR45924.1"/>
    <property type="molecule type" value="Genomic_DNA"/>
</dbReference>
<evidence type="ECO:0000259" key="1">
    <source>
        <dbReference type="PROSITE" id="PS51186"/>
    </source>
</evidence>
<dbReference type="GO" id="GO:0016747">
    <property type="term" value="F:acyltransferase activity, transferring groups other than amino-acyl groups"/>
    <property type="evidence" value="ECO:0007669"/>
    <property type="project" value="InterPro"/>
</dbReference>
<keyword evidence="4" id="KW-1185">Reference proteome</keyword>
<evidence type="ECO:0000313" key="2">
    <source>
        <dbReference type="EMBL" id="BAM33284.1"/>
    </source>
</evidence>
<keyword evidence="3" id="KW-0808">Transferase</keyword>
<dbReference type="InterPro" id="IPR016181">
    <property type="entry name" value="Acyl_CoA_acyltransferase"/>
</dbReference>
<accession>A0AAI8QHZ3</accession>
<dbReference type="KEGG" id="hcb:HCBAA847_2067"/>
<protein>
    <submittedName>
        <fullName evidence="3">Pseudaminic acid biosynthesis N-acetyl transferase</fullName>
    </submittedName>
</protein>
<dbReference type="Gene3D" id="3.40.630.30">
    <property type="match status" value="1"/>
</dbReference>
<name>A0AAI8QHZ3_9HELI</name>
<dbReference type="Proteomes" id="UP000006036">
    <property type="component" value="Chromosome 1"/>
</dbReference>